<protein>
    <recommendedName>
        <fullName evidence="7">TRAP transporter large permease protein</fullName>
    </recommendedName>
</protein>
<comment type="subunit">
    <text evidence="7">The complex comprises the extracytoplasmic solute receptor protein and the two transmembrane proteins.</text>
</comment>
<gene>
    <name evidence="9" type="ORF">D6850_00855</name>
</gene>
<dbReference type="PANTHER" id="PTHR33362">
    <property type="entry name" value="SIALIC ACID TRAP TRANSPORTER PERMEASE PROTEIN SIAT-RELATED"/>
    <property type="match status" value="1"/>
</dbReference>
<dbReference type="PANTHER" id="PTHR33362:SF2">
    <property type="entry name" value="TRAP TRANSPORTER LARGE PERMEASE PROTEIN"/>
    <property type="match status" value="1"/>
</dbReference>
<dbReference type="InterPro" id="IPR004681">
    <property type="entry name" value="TRAP_DctM"/>
</dbReference>
<feature type="transmembrane region" description="Helical" evidence="7">
    <location>
        <begin position="134"/>
        <end position="158"/>
    </location>
</feature>
<comment type="similarity">
    <text evidence="7">Belongs to the TRAP transporter large permease family.</text>
</comment>
<comment type="function">
    <text evidence="7">Part of the tripartite ATP-independent periplasmic (TRAP) transport system.</text>
</comment>
<evidence type="ECO:0000256" key="1">
    <source>
        <dbReference type="ARBA" id="ARBA00004429"/>
    </source>
</evidence>
<proteinExistence type="inferred from homology"/>
<dbReference type="Pfam" id="PF06808">
    <property type="entry name" value="DctM"/>
    <property type="match status" value="1"/>
</dbReference>
<dbReference type="NCBIfam" id="TIGR00786">
    <property type="entry name" value="dctM"/>
    <property type="match status" value="1"/>
</dbReference>
<name>A0A3A8AXV4_9RHOB</name>
<feature type="transmembrane region" description="Helical" evidence="7">
    <location>
        <begin position="164"/>
        <end position="186"/>
    </location>
</feature>
<feature type="transmembrane region" description="Helical" evidence="7">
    <location>
        <begin position="392"/>
        <end position="414"/>
    </location>
</feature>
<keyword evidence="2" id="KW-1003">Cell membrane</keyword>
<feature type="transmembrane region" description="Helical" evidence="7">
    <location>
        <begin position="304"/>
        <end position="326"/>
    </location>
</feature>
<evidence type="ECO:0000256" key="7">
    <source>
        <dbReference type="RuleBase" id="RU369079"/>
    </source>
</evidence>
<dbReference type="AlphaFoldDB" id="A0A3A8AXV4"/>
<feature type="domain" description="TRAP C4-dicarboxylate transport system permease DctM subunit" evidence="8">
    <location>
        <begin position="9"/>
        <end position="413"/>
    </location>
</feature>
<evidence type="ECO:0000256" key="5">
    <source>
        <dbReference type="ARBA" id="ARBA00022989"/>
    </source>
</evidence>
<dbReference type="EMBL" id="RAPE01000001">
    <property type="protein sequence ID" value="RKF16149.1"/>
    <property type="molecule type" value="Genomic_DNA"/>
</dbReference>
<dbReference type="GO" id="GO:0022857">
    <property type="term" value="F:transmembrane transporter activity"/>
    <property type="evidence" value="ECO:0007669"/>
    <property type="project" value="UniProtKB-UniRule"/>
</dbReference>
<keyword evidence="4 7" id="KW-0812">Transmembrane</keyword>
<feature type="transmembrane region" description="Helical" evidence="7">
    <location>
        <begin position="358"/>
        <end position="380"/>
    </location>
</feature>
<feature type="transmembrane region" description="Helical" evidence="7">
    <location>
        <begin position="94"/>
        <end position="114"/>
    </location>
</feature>
<evidence type="ECO:0000313" key="10">
    <source>
        <dbReference type="Proteomes" id="UP000281128"/>
    </source>
</evidence>
<evidence type="ECO:0000256" key="3">
    <source>
        <dbReference type="ARBA" id="ARBA00022519"/>
    </source>
</evidence>
<dbReference type="GO" id="GO:0005886">
    <property type="term" value="C:plasma membrane"/>
    <property type="evidence" value="ECO:0007669"/>
    <property type="project" value="UniProtKB-SubCell"/>
</dbReference>
<sequence length="428" mass="44881">MDALVALPLLILLMAIGLPVAWSFAGVLAYLAFVFDANLNTLMLQGFRSLNSLVLVALPLFILTGYLMQSGGIARRIIAFVSRLATGKGGMGSAMVLSSSIFGAIAGTATAAIASIGSIMTEPLVARGYPRGRVAALLGISSLLGILIPPSITMILFAVVTRQSVAACFAATIGPAIVLILGLILYNRFLVGRAFEEVEVAEEGPRESFGKVTLRALPALTLPVIILGGIYGGIFTPTESAAVAAVAALIVGGLIYREFTWKSLAGSIIEAAETTGTIILILLFSFMISRILAFERVPQDMTEAIQAVVHNPIIALLMVNLVLIIAGMLMDDVSVTVVIAPLFMPLMVANGVNPVHFAAIVGCSVVIGANSPPVAPTLFLSCRITRAPIMQAVMPAIGLMTFVAFPVMLVTTFWEDLSLAIPRALGLM</sequence>
<evidence type="ECO:0000256" key="4">
    <source>
        <dbReference type="ARBA" id="ARBA00022692"/>
    </source>
</evidence>
<keyword evidence="3 7" id="KW-0997">Cell inner membrane</keyword>
<feature type="transmembrane region" description="Helical" evidence="7">
    <location>
        <begin position="271"/>
        <end position="292"/>
    </location>
</feature>
<feature type="transmembrane region" description="Helical" evidence="7">
    <location>
        <begin position="241"/>
        <end position="259"/>
    </location>
</feature>
<accession>A0A3A8AXV4</accession>
<keyword evidence="5 7" id="KW-1133">Transmembrane helix</keyword>
<feature type="transmembrane region" description="Helical" evidence="7">
    <location>
        <begin position="6"/>
        <end position="33"/>
    </location>
</feature>
<keyword evidence="7" id="KW-0813">Transport</keyword>
<evidence type="ECO:0000259" key="8">
    <source>
        <dbReference type="Pfam" id="PF06808"/>
    </source>
</evidence>
<comment type="subcellular location">
    <subcellularLocation>
        <location evidence="1 7">Cell inner membrane</location>
        <topology evidence="1 7">Multi-pass membrane protein</topology>
    </subcellularLocation>
</comment>
<reference evidence="9 10" key="1">
    <citation type="submission" date="2018-09" db="EMBL/GenBank/DDBJ databases">
        <title>Roseovarius spongiae sp. nov., isolated from a marine sponge.</title>
        <authorList>
            <person name="Zhuang L."/>
            <person name="Luo L."/>
        </authorList>
    </citation>
    <scope>NUCLEOTIDE SEQUENCE [LARGE SCALE GENOMIC DNA]</scope>
    <source>
        <strain evidence="9 10">HN-E21</strain>
    </source>
</reference>
<organism evidence="9 10">
    <name type="scientific">Roseovarius spongiae</name>
    <dbReference type="NCBI Taxonomy" id="2320272"/>
    <lineage>
        <taxon>Bacteria</taxon>
        <taxon>Pseudomonadati</taxon>
        <taxon>Pseudomonadota</taxon>
        <taxon>Alphaproteobacteria</taxon>
        <taxon>Rhodobacterales</taxon>
        <taxon>Roseobacteraceae</taxon>
        <taxon>Roseovarius</taxon>
    </lineage>
</organism>
<dbReference type="RefSeq" id="WP_121163083.1">
    <property type="nucleotide sequence ID" value="NZ_RAPE01000001.1"/>
</dbReference>
<comment type="caution">
    <text evidence="9">The sequence shown here is derived from an EMBL/GenBank/DDBJ whole genome shotgun (WGS) entry which is preliminary data.</text>
</comment>
<keyword evidence="10" id="KW-1185">Reference proteome</keyword>
<keyword evidence="6 7" id="KW-0472">Membrane</keyword>
<dbReference type="OrthoDB" id="9790209at2"/>
<dbReference type="InterPro" id="IPR010656">
    <property type="entry name" value="DctM"/>
</dbReference>
<evidence type="ECO:0000256" key="6">
    <source>
        <dbReference type="ARBA" id="ARBA00023136"/>
    </source>
</evidence>
<dbReference type="Proteomes" id="UP000281128">
    <property type="component" value="Unassembled WGS sequence"/>
</dbReference>
<feature type="transmembrane region" description="Helical" evidence="7">
    <location>
        <begin position="216"/>
        <end position="235"/>
    </location>
</feature>
<evidence type="ECO:0000313" key="9">
    <source>
        <dbReference type="EMBL" id="RKF16149.1"/>
    </source>
</evidence>
<feature type="transmembrane region" description="Helical" evidence="7">
    <location>
        <begin position="53"/>
        <end position="74"/>
    </location>
</feature>
<dbReference type="PIRSF" id="PIRSF006066">
    <property type="entry name" value="HI0050"/>
    <property type="match status" value="1"/>
</dbReference>
<evidence type="ECO:0000256" key="2">
    <source>
        <dbReference type="ARBA" id="ARBA00022475"/>
    </source>
</evidence>